<evidence type="ECO:0000313" key="1">
    <source>
        <dbReference type="EMBL" id="UZZ64365.1"/>
    </source>
</evidence>
<dbReference type="Proteomes" id="UP001236076">
    <property type="component" value="Segment"/>
</dbReference>
<accession>A0AAE9TKZ9</accession>
<dbReference type="EMBL" id="OP744025">
    <property type="protein sequence ID" value="UZZ64365.1"/>
    <property type="molecule type" value="Genomic_DNA"/>
</dbReference>
<proteinExistence type="predicted"/>
<gene>
    <name evidence="1" type="ORF">A54_125</name>
</gene>
<reference evidence="1 2" key="1">
    <citation type="submission" date="2022-10" db="EMBL/GenBank/DDBJ databases">
        <authorList>
            <person name="Cortes-Martin A."/>
            <person name="Buttimer C.T.H."/>
            <person name="Hill C."/>
        </authorList>
    </citation>
    <scope>NUCLEOTIDE SEQUENCE [LARGE SCALE GENOMIC DNA]</scope>
</reference>
<name>A0AAE9TKZ9_9CAUD</name>
<sequence>MVEQAEIEHLIAMAKKDHELAKELTAVFMWEYNAEKYFRIENMVEDYFPLLYKASYIVKFLITNISVHSRMEELADSEFKSQIAEALVESYTISLKDFLSELAHAVENTEEL</sequence>
<keyword evidence="2" id="KW-1185">Reference proteome</keyword>
<evidence type="ECO:0000313" key="2">
    <source>
        <dbReference type="Proteomes" id="UP001236076"/>
    </source>
</evidence>
<protein>
    <submittedName>
        <fullName evidence="1">Uncharacterized protein</fullName>
    </submittedName>
</protein>
<organism evidence="1 2">
    <name type="scientific">Escherichia phage A5-4</name>
    <dbReference type="NCBI Taxonomy" id="2996162"/>
    <lineage>
        <taxon>Viruses</taxon>
        <taxon>Duplodnaviria</taxon>
        <taxon>Heunggongvirae</taxon>
        <taxon>Uroviricota</taxon>
        <taxon>Caudoviricetes</taxon>
        <taxon>Vequintavirinae</taxon>
    </lineage>
</organism>